<proteinExistence type="predicted"/>
<reference evidence="2" key="3">
    <citation type="submission" date="2025-08" db="UniProtKB">
        <authorList>
            <consortium name="Ensembl"/>
        </authorList>
    </citation>
    <scope>IDENTIFICATION</scope>
    <source>
        <strain evidence="2">C57BL/6J</strain>
    </source>
</reference>
<dbReference type="GeneTree" id="ENSGT00940000159697"/>
<dbReference type="HOGENOM" id="CLU_2564408_0_0_1"/>
<dbReference type="Proteomes" id="UP000000589">
    <property type="component" value="Chromosome 7"/>
</dbReference>
<dbReference type="AlphaFoldDB" id="E9Q3X9"/>
<accession>E9Q3X9</accession>
<organism evidence="2 4">
    <name type="scientific">Mus musculus</name>
    <name type="common">Mouse</name>
    <dbReference type="NCBI Taxonomy" id="10090"/>
    <lineage>
        <taxon>Eukaryota</taxon>
        <taxon>Metazoa</taxon>
        <taxon>Chordata</taxon>
        <taxon>Craniata</taxon>
        <taxon>Vertebrata</taxon>
        <taxon>Euteleostomi</taxon>
        <taxon>Mammalia</taxon>
        <taxon>Eutheria</taxon>
        <taxon>Euarchontoglires</taxon>
        <taxon>Glires</taxon>
        <taxon>Rodentia</taxon>
        <taxon>Myomorpha</taxon>
        <taxon>Muroidea</taxon>
        <taxon>Muridae</taxon>
        <taxon>Murinae</taxon>
        <taxon>Mus</taxon>
        <taxon>Mus</taxon>
    </lineage>
</organism>
<dbReference type="VEuPathDB" id="HostDB:ENSMUSG00000001249"/>
<dbReference type="AGR" id="MGI:1196620"/>
<gene>
    <name evidence="2 3" type="primary">Hpn</name>
</gene>
<reference evidence="2 4" key="2">
    <citation type="journal article" date="2011" name="PLoS Biol.">
        <title>Modernizing reference genome assemblies.</title>
        <authorList>
            <person name="Church D.M."/>
            <person name="Schneider V.A."/>
            <person name="Graves T."/>
            <person name="Auger K."/>
            <person name="Cunningham F."/>
            <person name="Bouk N."/>
            <person name="Chen H.C."/>
            <person name="Agarwala R."/>
            <person name="McLaren W.M."/>
            <person name="Ritchie G.R."/>
            <person name="Albracht D."/>
            <person name="Kremitzki M."/>
            <person name="Rock S."/>
            <person name="Kotkiewicz H."/>
            <person name="Kremitzki C."/>
            <person name="Wollam A."/>
            <person name="Trani L."/>
            <person name="Fulton L."/>
            <person name="Fulton R."/>
            <person name="Matthews L."/>
            <person name="Whitehead S."/>
            <person name="Chow W."/>
            <person name="Torrance J."/>
            <person name="Dunn M."/>
            <person name="Harden G."/>
            <person name="Threadgold G."/>
            <person name="Wood J."/>
            <person name="Collins J."/>
            <person name="Heath P."/>
            <person name="Griffiths G."/>
            <person name="Pelan S."/>
            <person name="Grafham D."/>
            <person name="Eichler E.E."/>
            <person name="Weinstock G."/>
            <person name="Mardis E.R."/>
            <person name="Wilson R.K."/>
            <person name="Howe K."/>
            <person name="Flicek P."/>
            <person name="Hubbard T."/>
        </authorList>
    </citation>
    <scope>NUCLEOTIDE SEQUENCE [LARGE SCALE GENOMIC DNA]</scope>
    <source>
        <strain evidence="2 4">C57BL/6J</strain>
    </source>
</reference>
<dbReference type="Antibodypedia" id="1718">
    <property type="antibodies" value="219 antibodies from 33 providers"/>
</dbReference>
<dbReference type="SMR" id="E9Q3X9"/>
<reference evidence="2 4" key="1">
    <citation type="journal article" date="2009" name="PLoS Biol.">
        <title>Lineage-specific biology revealed by a finished genome assembly of the mouse.</title>
        <authorList>
            <consortium name="Mouse Genome Sequencing Consortium"/>
            <person name="Church D.M."/>
            <person name="Goodstadt L."/>
            <person name="Hillier L.W."/>
            <person name="Zody M.C."/>
            <person name="Goldstein S."/>
            <person name="She X."/>
            <person name="Bult C.J."/>
            <person name="Agarwala R."/>
            <person name="Cherry J.L."/>
            <person name="DiCuccio M."/>
            <person name="Hlavina W."/>
            <person name="Kapustin Y."/>
            <person name="Meric P."/>
            <person name="Maglott D."/>
            <person name="Birtle Z."/>
            <person name="Marques A.C."/>
            <person name="Graves T."/>
            <person name="Zhou S."/>
            <person name="Teague B."/>
            <person name="Potamousis K."/>
            <person name="Churas C."/>
            <person name="Place M."/>
            <person name="Herschleb J."/>
            <person name="Runnheim R."/>
            <person name="Forrest D."/>
            <person name="Amos-Landgraf J."/>
            <person name="Schwartz D.C."/>
            <person name="Cheng Z."/>
            <person name="Lindblad-Toh K."/>
            <person name="Eichler E.E."/>
            <person name="Ponting C.P."/>
        </authorList>
    </citation>
    <scope>NUCLEOTIDE SEQUENCE [LARGE SCALE GENOMIC DNA]</scope>
    <source>
        <strain evidence="2 4">C57BL/6J</strain>
    </source>
</reference>
<evidence type="ECO:0000313" key="3">
    <source>
        <dbReference type="MGI" id="MGI:1196620"/>
    </source>
</evidence>
<dbReference type="Bgee" id="ENSMUSG00000001249">
    <property type="expression patterns" value="Expressed in right kidney and 185 other cell types or tissues"/>
</dbReference>
<sequence length="82" mass="8631">MAYQCLSRTCCVPGTLAQQKAVWFLGQLLWNLDLSVPGVQDMAADEEPGAHRGGSTCSRPQPGKGGRTAACCSRPKVAALIV</sequence>
<evidence type="ECO:0000313" key="2">
    <source>
        <dbReference type="Ensembl" id="ENSMUSP00000127229.2"/>
    </source>
</evidence>
<dbReference type="ExpressionAtlas" id="E9Q3X9">
    <property type="expression patterns" value="baseline and differential"/>
</dbReference>
<evidence type="ECO:0000256" key="1">
    <source>
        <dbReference type="SAM" id="MobiDB-lite"/>
    </source>
</evidence>
<feature type="region of interest" description="Disordered" evidence="1">
    <location>
        <begin position="44"/>
        <end position="70"/>
    </location>
</feature>
<evidence type="ECO:0000313" key="4">
    <source>
        <dbReference type="Proteomes" id="UP000000589"/>
    </source>
</evidence>
<dbReference type="Ensembl" id="ENSMUST00000164929.3">
    <property type="protein sequence ID" value="ENSMUSP00000127229.2"/>
    <property type="gene ID" value="ENSMUSG00000001249.15"/>
</dbReference>
<name>E9Q3X9_MOUSE</name>
<feature type="non-terminal residue" evidence="2">
    <location>
        <position position="82"/>
    </location>
</feature>
<keyword evidence="4" id="KW-1185">Reference proteome</keyword>
<reference evidence="2" key="4">
    <citation type="submission" date="2025-09" db="UniProtKB">
        <authorList>
            <consortium name="Ensembl"/>
        </authorList>
    </citation>
    <scope>IDENTIFICATION</scope>
    <source>
        <strain evidence="2">C57BL/6J</strain>
    </source>
</reference>
<dbReference type="MGI" id="MGI:1196620">
    <property type="gene designation" value="Hpn"/>
</dbReference>
<protein>
    <submittedName>
        <fullName evidence="2">Hepsin</fullName>
    </submittedName>
</protein>